<dbReference type="EMBL" id="SOJN01000143">
    <property type="protein sequence ID" value="TET43897.1"/>
    <property type="molecule type" value="Genomic_DNA"/>
</dbReference>
<organism evidence="2 3">
    <name type="scientific">candidate division TA06 bacterium</name>
    <dbReference type="NCBI Taxonomy" id="2250710"/>
    <lineage>
        <taxon>Bacteria</taxon>
        <taxon>Bacteria division TA06</taxon>
    </lineage>
</organism>
<dbReference type="AlphaFoldDB" id="A0A523UMZ6"/>
<gene>
    <name evidence="2" type="ORF">E3J62_11825</name>
</gene>
<comment type="caution">
    <text evidence="2">The sequence shown here is derived from an EMBL/GenBank/DDBJ whole genome shotgun (WGS) entry which is preliminary data.</text>
</comment>
<evidence type="ECO:0000313" key="2">
    <source>
        <dbReference type="EMBL" id="TET43897.1"/>
    </source>
</evidence>
<proteinExistence type="predicted"/>
<sequence length="177" mass="18622">MKCTKRLLRLAVIAVFGLVVIVGGLVVFSPHLILRRPGLAAKDNMYTLRLAAKDFSRETGGVYPASINTSVKEVLGDLGRPSDDESSIAGARGLDPVSRGKVGSVGPALLPDAFRNPYNDSSPVVATLAVPPPVWTPESAGMVFYVPLGVKGKLATGYKIYGLGREGLVDLVLSSSE</sequence>
<evidence type="ECO:0000313" key="3">
    <source>
        <dbReference type="Proteomes" id="UP000315525"/>
    </source>
</evidence>
<dbReference type="Proteomes" id="UP000315525">
    <property type="component" value="Unassembled WGS sequence"/>
</dbReference>
<evidence type="ECO:0000256" key="1">
    <source>
        <dbReference type="SAM" id="Phobius"/>
    </source>
</evidence>
<feature type="transmembrane region" description="Helical" evidence="1">
    <location>
        <begin position="7"/>
        <end position="28"/>
    </location>
</feature>
<keyword evidence="1" id="KW-1133">Transmembrane helix</keyword>
<keyword evidence="1" id="KW-0812">Transmembrane</keyword>
<reference evidence="2 3" key="1">
    <citation type="submission" date="2019-03" db="EMBL/GenBank/DDBJ databases">
        <title>Metabolic potential of uncultured bacteria and archaea associated with petroleum seepage in deep-sea sediments.</title>
        <authorList>
            <person name="Dong X."/>
            <person name="Hubert C."/>
        </authorList>
    </citation>
    <scope>NUCLEOTIDE SEQUENCE [LARGE SCALE GENOMIC DNA]</scope>
    <source>
        <strain evidence="2">E44_bin18</strain>
    </source>
</reference>
<name>A0A523UMZ6_UNCT6</name>
<protein>
    <submittedName>
        <fullName evidence="2">Uncharacterized protein</fullName>
    </submittedName>
</protein>
<keyword evidence="1" id="KW-0472">Membrane</keyword>
<accession>A0A523UMZ6</accession>